<dbReference type="Gene3D" id="3.40.850.10">
    <property type="entry name" value="Kinesin motor domain"/>
    <property type="match status" value="2"/>
</dbReference>
<feature type="compositionally biased region" description="Basic and acidic residues" evidence="2">
    <location>
        <begin position="1145"/>
        <end position="1159"/>
    </location>
</feature>
<feature type="compositionally biased region" description="Basic and acidic residues" evidence="2">
    <location>
        <begin position="1090"/>
        <end position="1099"/>
    </location>
</feature>
<dbReference type="SMART" id="SM00129">
    <property type="entry name" value="KISc"/>
    <property type="match status" value="1"/>
</dbReference>
<dbReference type="AlphaFoldDB" id="A0AAW0EV83"/>
<keyword evidence="1" id="KW-0067">ATP-binding</keyword>
<evidence type="ECO:0000256" key="1">
    <source>
        <dbReference type="PROSITE-ProRule" id="PRU00283"/>
    </source>
</evidence>
<feature type="region of interest" description="Disordered" evidence="2">
    <location>
        <begin position="1059"/>
        <end position="1166"/>
    </location>
</feature>
<feature type="region of interest" description="Disordered" evidence="2">
    <location>
        <begin position="418"/>
        <end position="450"/>
    </location>
</feature>
<dbReference type="EMBL" id="JAECZO010000092">
    <property type="protein sequence ID" value="KAK7196985.1"/>
    <property type="molecule type" value="Genomic_DNA"/>
</dbReference>
<organism evidence="4 5">
    <name type="scientific">Novymonas esmeraldas</name>
    <dbReference type="NCBI Taxonomy" id="1808958"/>
    <lineage>
        <taxon>Eukaryota</taxon>
        <taxon>Discoba</taxon>
        <taxon>Euglenozoa</taxon>
        <taxon>Kinetoplastea</taxon>
        <taxon>Metakinetoplastina</taxon>
        <taxon>Trypanosomatida</taxon>
        <taxon>Trypanosomatidae</taxon>
        <taxon>Novymonas</taxon>
    </lineage>
</organism>
<dbReference type="GO" id="GO:0007018">
    <property type="term" value="P:microtubule-based movement"/>
    <property type="evidence" value="ECO:0007669"/>
    <property type="project" value="InterPro"/>
</dbReference>
<evidence type="ECO:0000313" key="4">
    <source>
        <dbReference type="EMBL" id="KAK7196985.1"/>
    </source>
</evidence>
<feature type="region of interest" description="Disordered" evidence="2">
    <location>
        <begin position="1250"/>
        <end position="1273"/>
    </location>
</feature>
<dbReference type="SUPFAM" id="SSF52540">
    <property type="entry name" value="P-loop containing nucleoside triphosphate hydrolases"/>
    <property type="match status" value="1"/>
</dbReference>
<feature type="compositionally biased region" description="Low complexity" evidence="2">
    <location>
        <begin position="868"/>
        <end position="883"/>
    </location>
</feature>
<feature type="binding site" evidence="1">
    <location>
        <begin position="120"/>
        <end position="127"/>
    </location>
    <ligand>
        <name>ATP</name>
        <dbReference type="ChEBI" id="CHEBI:30616"/>
    </ligand>
</feature>
<evidence type="ECO:0000259" key="3">
    <source>
        <dbReference type="PROSITE" id="PS50067"/>
    </source>
</evidence>
<feature type="region of interest" description="Disordered" evidence="2">
    <location>
        <begin position="705"/>
        <end position="736"/>
    </location>
</feature>
<dbReference type="GO" id="GO:0005871">
    <property type="term" value="C:kinesin complex"/>
    <property type="evidence" value="ECO:0007669"/>
    <property type="project" value="TreeGrafter"/>
</dbReference>
<keyword evidence="1" id="KW-0547">Nucleotide-binding</keyword>
<feature type="region of interest" description="Disordered" evidence="2">
    <location>
        <begin position="1004"/>
        <end position="1041"/>
    </location>
</feature>
<feature type="compositionally biased region" description="Low complexity" evidence="2">
    <location>
        <begin position="1021"/>
        <end position="1032"/>
    </location>
</feature>
<dbReference type="GO" id="GO:0005874">
    <property type="term" value="C:microtubule"/>
    <property type="evidence" value="ECO:0007669"/>
    <property type="project" value="TreeGrafter"/>
</dbReference>
<comment type="caution">
    <text evidence="4">The sequence shown here is derived from an EMBL/GenBank/DDBJ whole genome shotgun (WGS) entry which is preliminary data.</text>
</comment>
<dbReference type="GO" id="GO:0003777">
    <property type="term" value="F:microtubule motor activity"/>
    <property type="evidence" value="ECO:0007669"/>
    <property type="project" value="InterPro"/>
</dbReference>
<dbReference type="GO" id="GO:0005524">
    <property type="term" value="F:ATP binding"/>
    <property type="evidence" value="ECO:0007669"/>
    <property type="project" value="UniProtKB-UniRule"/>
</dbReference>
<feature type="region of interest" description="Disordered" evidence="2">
    <location>
        <begin position="164"/>
        <end position="189"/>
    </location>
</feature>
<feature type="region of interest" description="Disordered" evidence="2">
    <location>
        <begin position="38"/>
        <end position="59"/>
    </location>
</feature>
<dbReference type="PANTHER" id="PTHR24115">
    <property type="entry name" value="KINESIN-RELATED"/>
    <property type="match status" value="1"/>
</dbReference>
<feature type="compositionally biased region" description="Acidic residues" evidence="2">
    <location>
        <begin position="705"/>
        <end position="714"/>
    </location>
</feature>
<evidence type="ECO:0000313" key="5">
    <source>
        <dbReference type="Proteomes" id="UP001430356"/>
    </source>
</evidence>
<dbReference type="InterPro" id="IPR036961">
    <property type="entry name" value="Kinesin_motor_dom_sf"/>
</dbReference>
<feature type="region of interest" description="Disordered" evidence="2">
    <location>
        <begin position="234"/>
        <end position="264"/>
    </location>
</feature>
<dbReference type="GO" id="GO:0016887">
    <property type="term" value="F:ATP hydrolysis activity"/>
    <property type="evidence" value="ECO:0007669"/>
    <property type="project" value="TreeGrafter"/>
</dbReference>
<comment type="similarity">
    <text evidence="1">Belongs to the TRAFAC class myosin-kinesin ATPase superfamily. Kinesin family.</text>
</comment>
<dbReference type="PANTHER" id="PTHR24115:SF546">
    <property type="entry name" value="KINESIN-LIKE PROTEIN KIF14"/>
    <property type="match status" value="1"/>
</dbReference>
<dbReference type="InterPro" id="IPR027417">
    <property type="entry name" value="P-loop_NTPase"/>
</dbReference>
<feature type="compositionally biased region" description="Low complexity" evidence="2">
    <location>
        <begin position="1253"/>
        <end position="1273"/>
    </location>
</feature>
<accession>A0AAW0EV83</accession>
<keyword evidence="5" id="KW-1185">Reference proteome</keyword>
<feature type="compositionally biased region" description="Low complexity" evidence="2">
    <location>
        <begin position="1122"/>
        <end position="1140"/>
    </location>
</feature>
<keyword evidence="1" id="KW-0505">Motor protein</keyword>
<proteinExistence type="inferred from homology"/>
<gene>
    <name evidence="4" type="ORF">NESM_000641900</name>
</gene>
<dbReference type="GO" id="GO:0008017">
    <property type="term" value="F:microtubule binding"/>
    <property type="evidence" value="ECO:0007669"/>
    <property type="project" value="InterPro"/>
</dbReference>
<dbReference type="PRINTS" id="PR00380">
    <property type="entry name" value="KINESINHEAVY"/>
</dbReference>
<protein>
    <submittedName>
        <fullName evidence="4">Kinesin</fullName>
    </submittedName>
</protein>
<dbReference type="Pfam" id="PF00225">
    <property type="entry name" value="Kinesin"/>
    <property type="match status" value="3"/>
</dbReference>
<dbReference type="InterPro" id="IPR001752">
    <property type="entry name" value="Kinesin_motor_dom"/>
</dbReference>
<feature type="compositionally biased region" description="Low complexity" evidence="2">
    <location>
        <begin position="1070"/>
        <end position="1089"/>
    </location>
</feature>
<feature type="compositionally biased region" description="Pro residues" evidence="2">
    <location>
        <begin position="560"/>
        <end position="573"/>
    </location>
</feature>
<dbReference type="Proteomes" id="UP001430356">
    <property type="component" value="Unassembled WGS sequence"/>
</dbReference>
<feature type="compositionally biased region" description="Low complexity" evidence="2">
    <location>
        <begin position="848"/>
        <end position="857"/>
    </location>
</feature>
<sequence length="1273" mass="132419">MKVFCRFSPAPAEHTAVAGRPAAAAAAAAEPVLLLHAEGPPLSTSASPPPGAPTTGTRVRIADPSTLSKAAFSCDGVFLPAKAEQQQQQQQLLYHTTCGALLAREPAAPVTQRLAYLAYGQTASGKTYSLFGHGGDTSPPLRLLPTAGVVPRFLHELFTRGSGARSRVPAAPPHRRRRGNSDDSDARGGVAAAAQEDIFVDLRCLEVYNETTTDLVALAVVQSLASDDAHHTAAAARHRGLRHSSVSGGATAHSPRCADRRPPQQRPVWVAHHRYRSEQEQLGSADAGALDEVWGACSETSAGGPGSGVRHAQVPPFIKTEYKATEKLQVMRSLERARCTTLTEALTVLHTLLALRHACSTHRNESSSRGHLVLCMEAYAPVAPTTTADDDADGGGGVWAMQCDTAFVDLAGSESAALTEADTHAERASSEATRVVRRRPPQRVRGVAAGAAAAASSRASSLHSRASLDASLLSGTSSLYGGGGGGSGSSTGATTTTTTASAYHRSLLRGPQEEEESATAAHARRRRETRCINASLLALRKVFRVLHDVTRRTTAAITPAPAPAPPRRPPPLHHAPFKDSALTTILQPFLAPPCSAASSSSAAAAAHVVLLVCCSSRSVDFFETVASLRLGAEATAVNPEVVLRALPVQQHEQQQKFAHAAASSRVTRHLPASYGDGPVQQARIRSASAPTRRLAGSSLAFVAVEDEDEDEDDTDRISSRGIRGGRATAGEVERRPRDEAAAAAAVVADDRLRVEAARYKETAQQLYKQCKSLCESYDECVEELRRSREALARRDARVAELEAALAEQTRMYAAGAQPHQLQEMRAVLQVPPRSTRLVDSSGVAAASAVASPAARTPHAAHRHHRSGDSSSSSGSSSRGNGAADTGEASPLLIRGRRVSGERREGGTGALHSATMSTAAVRQPHVAECAAVSPSAREGSARWMVSVSPFSTASGSVARAGGGGASSAREPMNATAVEDSGGCVDSGDCAQAERAVACDEGASSTESAGRRCCEPQAPNDEQQQQQQQQQKMQQHGHHPQRAQSIMHTLLARQILTAAAPVEPTPSPSPPRACSASASTTATGPPATPTRGEAECGEAKRSSAAGPTRAVATVTDSCADTRRLSSTTARSSSSPGATGSSSVDGGGQHDRPRRHDTDDAQARPSTCAAVEAERGVGLECAIGPASVSPVATTAAAASEETADVVRRQWWCAGSGDSDSGADCDSSPPGPLPLDAAVDARRTSALMPPCPSPTGSLAALTPTTPVLSPPTHVFKL</sequence>
<feature type="region of interest" description="Disordered" evidence="2">
    <location>
        <begin position="554"/>
        <end position="576"/>
    </location>
</feature>
<name>A0AAW0EV83_9TRYP</name>
<dbReference type="InterPro" id="IPR027640">
    <property type="entry name" value="Kinesin-like_fam"/>
</dbReference>
<feature type="region of interest" description="Disordered" evidence="2">
    <location>
        <begin position="848"/>
        <end position="918"/>
    </location>
</feature>
<feature type="region of interest" description="Disordered" evidence="2">
    <location>
        <begin position="505"/>
        <end position="525"/>
    </location>
</feature>
<evidence type="ECO:0000256" key="2">
    <source>
        <dbReference type="SAM" id="MobiDB-lite"/>
    </source>
</evidence>
<reference evidence="4 5" key="1">
    <citation type="journal article" date="2021" name="MBio">
        <title>A New Model Trypanosomatid, Novymonas esmeraldas: Genomic Perception of Its 'Candidatus Pandoraea novymonadis' Endosymbiont.</title>
        <authorList>
            <person name="Zakharova A."/>
            <person name="Saura A."/>
            <person name="Butenko A."/>
            <person name="Podesvova L."/>
            <person name="Warmusova S."/>
            <person name="Kostygov A.Y."/>
            <person name="Nenarokova A."/>
            <person name="Lukes J."/>
            <person name="Opperdoes F.R."/>
            <person name="Yurchenko V."/>
        </authorList>
    </citation>
    <scope>NUCLEOTIDE SEQUENCE [LARGE SCALE GENOMIC DNA]</scope>
    <source>
        <strain evidence="4 5">E262AT.01</strain>
    </source>
</reference>
<dbReference type="PROSITE" id="PS50067">
    <property type="entry name" value="KINESIN_MOTOR_2"/>
    <property type="match status" value="1"/>
</dbReference>
<feature type="domain" description="Kinesin motor" evidence="3">
    <location>
        <begin position="1"/>
        <end position="637"/>
    </location>
</feature>